<dbReference type="AlphaFoldDB" id="A0A6M1RD44"/>
<sequence>MKRYALFPLLSLAITACGGSGGESSETSATPTPSAVEGKIQNVNGSTITVNNRPYHVAQLEYAGHSFSNEALEANMMVLLNTSSRATSANVQLDPTFTGKITDINGKSFKVNGVELQFDRLSNKISEGDWVMVSTLPTANAGYKVLSVIQFEYDADGMVEAEGRISNLNVNNNTFKVGNSLTVLFDSQLLQNGKLRNGAWVEVFGTYNEFEGELTAETLKLKSFSGVLGRGETEGVITWVANDQSRFELNYRGIFDIDPSTKFDDGSKADLRLGAEVEVEYINQAKRTIAKEIEFEDDFDFDFDWDKFEFERKGIIENTNDVEQSFEVRGQKIFTDANTEFDDGLDFDFLEGEYVEVEGVIINGDYVAREIEREDD</sequence>
<comment type="caution">
    <text evidence="4">The sequence shown here is derived from an EMBL/GenBank/DDBJ whole genome shotgun (WGS) entry which is preliminary data.</text>
</comment>
<keyword evidence="2" id="KW-0732">Signal</keyword>
<accession>A0A6M1RD44</accession>
<feature type="compositionally biased region" description="Low complexity" evidence="1">
    <location>
        <begin position="23"/>
        <end position="35"/>
    </location>
</feature>
<keyword evidence="5" id="KW-1185">Reference proteome</keyword>
<evidence type="ECO:0000259" key="3">
    <source>
        <dbReference type="Pfam" id="PF18914"/>
    </source>
</evidence>
<feature type="chain" id="PRO_5026736122" description="DUF5666 domain-containing protein" evidence="2">
    <location>
        <begin position="19"/>
        <end position="376"/>
    </location>
</feature>
<proteinExistence type="predicted"/>
<feature type="domain" description="DUF5666" evidence="3">
    <location>
        <begin position="313"/>
        <end position="372"/>
    </location>
</feature>
<protein>
    <recommendedName>
        <fullName evidence="3">DUF5666 domain-containing protein</fullName>
    </recommendedName>
</protein>
<dbReference type="Proteomes" id="UP000473008">
    <property type="component" value="Unassembled WGS sequence"/>
</dbReference>
<gene>
    <name evidence="4" type="ORF">G5S52_01215</name>
</gene>
<evidence type="ECO:0000313" key="5">
    <source>
        <dbReference type="Proteomes" id="UP000473008"/>
    </source>
</evidence>
<feature type="domain" description="DUF5666" evidence="3">
    <location>
        <begin position="157"/>
        <end position="217"/>
    </location>
</feature>
<feature type="domain" description="DUF5666" evidence="3">
    <location>
        <begin position="98"/>
        <end position="138"/>
    </location>
</feature>
<evidence type="ECO:0000256" key="1">
    <source>
        <dbReference type="SAM" id="MobiDB-lite"/>
    </source>
</evidence>
<organism evidence="4 5">
    <name type="scientific">Grimontia sedimenti</name>
    <dbReference type="NCBI Taxonomy" id="2711294"/>
    <lineage>
        <taxon>Bacteria</taxon>
        <taxon>Pseudomonadati</taxon>
        <taxon>Pseudomonadota</taxon>
        <taxon>Gammaproteobacteria</taxon>
        <taxon>Vibrionales</taxon>
        <taxon>Vibrionaceae</taxon>
        <taxon>Grimontia</taxon>
    </lineage>
</organism>
<evidence type="ECO:0000313" key="4">
    <source>
        <dbReference type="EMBL" id="NGN96321.1"/>
    </source>
</evidence>
<feature type="signal peptide" evidence="2">
    <location>
        <begin position="1"/>
        <end position="18"/>
    </location>
</feature>
<name>A0A6M1RD44_9GAMM</name>
<dbReference type="PROSITE" id="PS51257">
    <property type="entry name" value="PROKAR_LIPOPROTEIN"/>
    <property type="match status" value="1"/>
</dbReference>
<dbReference type="InterPro" id="IPR043724">
    <property type="entry name" value="DUF5666"/>
</dbReference>
<dbReference type="EMBL" id="JAALDL010000001">
    <property type="protein sequence ID" value="NGN96321.1"/>
    <property type="molecule type" value="Genomic_DNA"/>
</dbReference>
<dbReference type="Pfam" id="PF18914">
    <property type="entry name" value="DUF5666"/>
    <property type="match status" value="4"/>
</dbReference>
<evidence type="ECO:0000256" key="2">
    <source>
        <dbReference type="SAM" id="SignalP"/>
    </source>
</evidence>
<feature type="region of interest" description="Disordered" evidence="1">
    <location>
        <begin position="19"/>
        <end position="38"/>
    </location>
</feature>
<feature type="domain" description="DUF5666" evidence="3">
    <location>
        <begin position="234"/>
        <end position="294"/>
    </location>
</feature>
<reference evidence="4 5" key="1">
    <citation type="submission" date="2020-02" db="EMBL/GenBank/DDBJ databases">
        <title>The draft genome of Grimontia sedimenta sp. nov., isolated from benthic sediments near coral reefs south of Kuwait.</title>
        <authorList>
            <person name="Mahmoud H.M."/>
            <person name="Jose L."/>
            <person name="Eapen S."/>
        </authorList>
    </citation>
    <scope>NUCLEOTIDE SEQUENCE [LARGE SCALE GENOMIC DNA]</scope>
    <source>
        <strain evidence="4 5">S25</strain>
    </source>
</reference>
<dbReference type="RefSeq" id="WP_165011444.1">
    <property type="nucleotide sequence ID" value="NZ_JAALDL010000001.1"/>
</dbReference>